<gene>
    <name evidence="1" type="ORF">METZ01_LOCUS195815</name>
</gene>
<dbReference type="AlphaFoldDB" id="A0A382DZ19"/>
<organism evidence="1">
    <name type="scientific">marine metagenome</name>
    <dbReference type="NCBI Taxonomy" id="408172"/>
    <lineage>
        <taxon>unclassified sequences</taxon>
        <taxon>metagenomes</taxon>
        <taxon>ecological metagenomes</taxon>
    </lineage>
</organism>
<sequence>VKRKIFILFLLFPITVFSLEKTELDTVADTIGCLNIENDNTRLNCFETNAKKLESVFPLAKLNEEERTAKIESIKKIKKIESFGVVQTVNATVGKEKQDLEKISAIIKDNDFVDLTKIRIYLQNGQIWRQVDSTPYRGPKNLEGKKAFISSASLGSFLMKIEGIGGKFRVRREK</sequence>
<accession>A0A382DZ19</accession>
<reference evidence="1" key="1">
    <citation type="submission" date="2018-05" db="EMBL/GenBank/DDBJ databases">
        <authorList>
            <person name="Lanie J.A."/>
            <person name="Ng W.-L."/>
            <person name="Kazmierczak K.M."/>
            <person name="Andrzejewski T.M."/>
            <person name="Davidsen T.M."/>
            <person name="Wayne K.J."/>
            <person name="Tettelin H."/>
            <person name="Glass J.I."/>
            <person name="Rusch D."/>
            <person name="Podicherti R."/>
            <person name="Tsui H.-C.T."/>
            <person name="Winkler M.E."/>
        </authorList>
    </citation>
    <scope>NUCLEOTIDE SEQUENCE</scope>
</reference>
<dbReference type="EMBL" id="UINC01041546">
    <property type="protein sequence ID" value="SVB42961.1"/>
    <property type="molecule type" value="Genomic_DNA"/>
</dbReference>
<proteinExistence type="predicted"/>
<evidence type="ECO:0000313" key="1">
    <source>
        <dbReference type="EMBL" id="SVB42961.1"/>
    </source>
</evidence>
<feature type="non-terminal residue" evidence="1">
    <location>
        <position position="1"/>
    </location>
</feature>
<protein>
    <submittedName>
        <fullName evidence="1">Uncharacterized protein</fullName>
    </submittedName>
</protein>
<name>A0A382DZ19_9ZZZZ</name>